<feature type="transmembrane region" description="Helical" evidence="6">
    <location>
        <begin position="6"/>
        <end position="29"/>
    </location>
</feature>
<evidence type="ECO:0000313" key="8">
    <source>
        <dbReference type="Proteomes" id="UP001161247"/>
    </source>
</evidence>
<gene>
    <name evidence="7" type="ORF">OLC1_LOCUS8804</name>
</gene>
<evidence type="ECO:0000256" key="6">
    <source>
        <dbReference type="SAM" id="Phobius"/>
    </source>
</evidence>
<comment type="similarity">
    <text evidence="2">Belongs to the tetraspanin (TM4SF) family.</text>
</comment>
<accession>A0AAV1CUH3</accession>
<sequence length="268" mass="29757">MVKCSNSLIGILNVFSLILSVVILGGGIWLSKHGSTECESFFQKATIAVGVFLLLVSVAGVIGACCGVSWLLWLYLVVMFLLIILLFCFAIFGFVVTNKGAGEALSGKGYKEYRLGDYSNWLQKRVNDNKNWAKIRSCLQDSKICQHLLEDKSADEQAFDRRKLSSLESGCCKPSIDCGFTYANGNWTAGTAPPSDNPDCKAWNNDPARLCYSCQSCKAGFLDNIKSLWKRMAVLIVVVWVILVIIYSVGCCAFRNNRESNAWKHRYP</sequence>
<feature type="transmembrane region" description="Helical" evidence="6">
    <location>
        <begin position="41"/>
        <end position="64"/>
    </location>
</feature>
<feature type="transmembrane region" description="Helical" evidence="6">
    <location>
        <begin position="232"/>
        <end position="250"/>
    </location>
</feature>
<dbReference type="GO" id="GO:0009734">
    <property type="term" value="P:auxin-activated signaling pathway"/>
    <property type="evidence" value="ECO:0007669"/>
    <property type="project" value="InterPro"/>
</dbReference>
<reference evidence="7" key="1">
    <citation type="submission" date="2023-03" db="EMBL/GenBank/DDBJ databases">
        <authorList>
            <person name="Julca I."/>
        </authorList>
    </citation>
    <scope>NUCLEOTIDE SEQUENCE</scope>
</reference>
<feature type="transmembrane region" description="Helical" evidence="6">
    <location>
        <begin position="70"/>
        <end position="96"/>
    </location>
</feature>
<evidence type="ECO:0000256" key="5">
    <source>
        <dbReference type="ARBA" id="ARBA00023136"/>
    </source>
</evidence>
<keyword evidence="5 6" id="KW-0472">Membrane</keyword>
<evidence type="ECO:0000313" key="7">
    <source>
        <dbReference type="EMBL" id="CAI9098640.1"/>
    </source>
</evidence>
<keyword evidence="4 6" id="KW-1133">Transmembrane helix</keyword>
<dbReference type="EMBL" id="OX459120">
    <property type="protein sequence ID" value="CAI9098640.1"/>
    <property type="molecule type" value="Genomic_DNA"/>
</dbReference>
<organism evidence="7 8">
    <name type="scientific">Oldenlandia corymbosa var. corymbosa</name>
    <dbReference type="NCBI Taxonomy" id="529605"/>
    <lineage>
        <taxon>Eukaryota</taxon>
        <taxon>Viridiplantae</taxon>
        <taxon>Streptophyta</taxon>
        <taxon>Embryophyta</taxon>
        <taxon>Tracheophyta</taxon>
        <taxon>Spermatophyta</taxon>
        <taxon>Magnoliopsida</taxon>
        <taxon>eudicotyledons</taxon>
        <taxon>Gunneridae</taxon>
        <taxon>Pentapetalae</taxon>
        <taxon>asterids</taxon>
        <taxon>lamiids</taxon>
        <taxon>Gentianales</taxon>
        <taxon>Rubiaceae</taxon>
        <taxon>Rubioideae</taxon>
        <taxon>Spermacoceae</taxon>
        <taxon>Hedyotis-Oldenlandia complex</taxon>
        <taxon>Oldenlandia</taxon>
    </lineage>
</organism>
<dbReference type="InterPro" id="IPR018499">
    <property type="entry name" value="Tetraspanin/Peripherin"/>
</dbReference>
<dbReference type="InterPro" id="IPR044991">
    <property type="entry name" value="TET_plant"/>
</dbReference>
<evidence type="ECO:0000256" key="3">
    <source>
        <dbReference type="ARBA" id="ARBA00022692"/>
    </source>
</evidence>
<dbReference type="AlphaFoldDB" id="A0AAV1CUH3"/>
<keyword evidence="3 6" id="KW-0812">Transmembrane</keyword>
<evidence type="ECO:0000256" key="1">
    <source>
        <dbReference type="ARBA" id="ARBA00004141"/>
    </source>
</evidence>
<dbReference type="Pfam" id="PF00335">
    <property type="entry name" value="Tetraspanin"/>
    <property type="match status" value="1"/>
</dbReference>
<keyword evidence="8" id="KW-1185">Reference proteome</keyword>
<name>A0AAV1CUH3_OLDCO</name>
<protein>
    <submittedName>
        <fullName evidence="7">OLC1v1035319C1</fullName>
    </submittedName>
</protein>
<proteinExistence type="inferred from homology"/>
<dbReference type="GO" id="GO:0016020">
    <property type="term" value="C:membrane"/>
    <property type="evidence" value="ECO:0007669"/>
    <property type="project" value="UniProtKB-SubCell"/>
</dbReference>
<evidence type="ECO:0000256" key="4">
    <source>
        <dbReference type="ARBA" id="ARBA00022989"/>
    </source>
</evidence>
<dbReference type="PRINTS" id="PR00259">
    <property type="entry name" value="TMFOUR"/>
</dbReference>
<evidence type="ECO:0000256" key="2">
    <source>
        <dbReference type="ARBA" id="ARBA00006840"/>
    </source>
</evidence>
<comment type="subcellular location">
    <subcellularLocation>
        <location evidence="1">Membrane</location>
        <topology evidence="1">Multi-pass membrane protein</topology>
    </subcellularLocation>
</comment>
<dbReference type="PANTHER" id="PTHR32191">
    <property type="entry name" value="TETRASPANIN-8-RELATED"/>
    <property type="match status" value="1"/>
</dbReference>
<dbReference type="Proteomes" id="UP001161247">
    <property type="component" value="Chromosome 3"/>
</dbReference>